<evidence type="ECO:0000259" key="6">
    <source>
        <dbReference type="SMART" id="SM00470"/>
    </source>
</evidence>
<dbReference type="Proteomes" id="UP000026922">
    <property type="component" value="Unassembled WGS sequence"/>
</dbReference>
<accession>A0A061JFZ2</accession>
<dbReference type="PANTHER" id="PTHR33375:SF1">
    <property type="entry name" value="CHROMOSOME-PARTITIONING PROTEIN PARB-RELATED"/>
    <property type="match status" value="1"/>
</dbReference>
<evidence type="ECO:0000256" key="1">
    <source>
        <dbReference type="ARBA" id="ARBA00006295"/>
    </source>
</evidence>
<feature type="compositionally biased region" description="Basic and acidic residues" evidence="5">
    <location>
        <begin position="22"/>
        <end position="84"/>
    </location>
</feature>
<dbReference type="GO" id="GO:0007059">
    <property type="term" value="P:chromosome segregation"/>
    <property type="evidence" value="ECO:0007669"/>
    <property type="project" value="UniProtKB-KW"/>
</dbReference>
<dbReference type="Pfam" id="PF02195">
    <property type="entry name" value="ParB_N"/>
    <property type="match status" value="1"/>
</dbReference>
<dbReference type="InterPro" id="IPR003115">
    <property type="entry name" value="ParB_N"/>
</dbReference>
<dbReference type="PANTHER" id="PTHR33375">
    <property type="entry name" value="CHROMOSOME-PARTITIONING PROTEIN PARB-RELATED"/>
    <property type="match status" value="1"/>
</dbReference>
<dbReference type="FunFam" id="1.10.10.2830:FF:000001">
    <property type="entry name" value="Chromosome partitioning protein ParB"/>
    <property type="match status" value="1"/>
</dbReference>
<evidence type="ECO:0000256" key="3">
    <source>
        <dbReference type="ARBA" id="ARBA00023125"/>
    </source>
</evidence>
<evidence type="ECO:0000313" key="7">
    <source>
        <dbReference type="EMBL" id="ETZ04670.1"/>
    </source>
</evidence>
<keyword evidence="2" id="KW-0159">Chromosome partition</keyword>
<comment type="function">
    <text evidence="4">Involved in chromosome partition. Localize to both poles of the predivisional cell following completion of DNA replication. Binds to the DNA origin of replication.</text>
</comment>
<evidence type="ECO:0000256" key="5">
    <source>
        <dbReference type="SAM" id="MobiDB-lite"/>
    </source>
</evidence>
<feature type="domain" description="ParB-like N-terminal" evidence="6">
    <location>
        <begin position="89"/>
        <end position="179"/>
    </location>
</feature>
<comment type="caution">
    <text evidence="7">The sequence shown here is derived from an EMBL/GenBank/DDBJ whole genome shotgun (WGS) entry which is preliminary data.</text>
</comment>
<dbReference type="EMBL" id="ARPM03000162">
    <property type="protein sequence ID" value="ETZ04670.1"/>
    <property type="molecule type" value="Genomic_DNA"/>
</dbReference>
<dbReference type="SMART" id="SM00470">
    <property type="entry name" value="ParB"/>
    <property type="match status" value="1"/>
</dbReference>
<sequence length="362" mass="41501">MKKSPHRQALGRGLGALLGEQGTEKTENLSSSKDRSGLEDQPSTKDRSGLEDQPSTKDRSGLEDQPSTKDHSNSEKRLSSTLQKDETLSWLRPETLQTNSKQPRVVFDEVSLDELGHSIRSKGILQPLLVRPCGEYRYEIIAGERRWRAAQLAGIEQIPCRILEVCDEEMMEIALLENIQRDDLNPIEEAKGYQHLIDAFSYTQEKLAHRIGKSRSHIANMLRILNLPESVQNLVLDKHLSLGHAKVILSSRFPEELAQKVIKNQWTVRQTEQELKKEQSLKKSQNLFEGALEHSTEALRQHLNHLEKNELELLERRLQTWVTHSQVKIQHKGASLEINLRFKNLEDMEHFISSVQEKSELP</sequence>
<name>A0A061JFZ2_9PROT</name>
<dbReference type="Gene3D" id="3.90.1530.30">
    <property type="match status" value="1"/>
</dbReference>
<dbReference type="GO" id="GO:0005694">
    <property type="term" value="C:chromosome"/>
    <property type="evidence" value="ECO:0007669"/>
    <property type="project" value="TreeGrafter"/>
</dbReference>
<dbReference type="SUPFAM" id="SSF109709">
    <property type="entry name" value="KorB DNA-binding domain-like"/>
    <property type="match status" value="1"/>
</dbReference>
<evidence type="ECO:0000256" key="2">
    <source>
        <dbReference type="ARBA" id="ARBA00022829"/>
    </source>
</evidence>
<evidence type="ECO:0000313" key="8">
    <source>
        <dbReference type="Proteomes" id="UP000026922"/>
    </source>
</evidence>
<dbReference type="Pfam" id="PF17762">
    <property type="entry name" value="HTH_ParB"/>
    <property type="match status" value="1"/>
</dbReference>
<dbReference type="InterPro" id="IPR050336">
    <property type="entry name" value="Chromosome_partition/occlusion"/>
</dbReference>
<dbReference type="InterPro" id="IPR036086">
    <property type="entry name" value="ParB/Sulfiredoxin_sf"/>
</dbReference>
<dbReference type="FunFam" id="3.90.1530.30:FF:000001">
    <property type="entry name" value="Chromosome partitioning protein ParB"/>
    <property type="match status" value="1"/>
</dbReference>
<feature type="region of interest" description="Disordered" evidence="5">
    <location>
        <begin position="1"/>
        <end position="84"/>
    </location>
</feature>
<dbReference type="RefSeq" id="WP_006303526.1">
    <property type="nucleotide sequence ID" value="NZ_ARPM03000162.1"/>
</dbReference>
<dbReference type="InterPro" id="IPR041468">
    <property type="entry name" value="HTH_ParB/Spo0J"/>
</dbReference>
<evidence type="ECO:0000256" key="4">
    <source>
        <dbReference type="ARBA" id="ARBA00025472"/>
    </source>
</evidence>
<dbReference type="InterPro" id="IPR004437">
    <property type="entry name" value="ParB/RepB/Spo0J"/>
</dbReference>
<dbReference type="AlphaFoldDB" id="A0A061JFZ2"/>
<dbReference type="SUPFAM" id="SSF110849">
    <property type="entry name" value="ParB/Sulfiredoxin"/>
    <property type="match status" value="1"/>
</dbReference>
<comment type="similarity">
    <text evidence="1">Belongs to the ParB family.</text>
</comment>
<gene>
    <name evidence="7" type="ORF">K737_300927</name>
</gene>
<dbReference type="CDD" id="cd16393">
    <property type="entry name" value="SPO0J_N"/>
    <property type="match status" value="1"/>
</dbReference>
<protein>
    <submittedName>
        <fullName evidence="7">Putative chromosome-partitioning protein ParB</fullName>
    </submittedName>
</protein>
<proteinExistence type="inferred from homology"/>
<organism evidence="7 8">
    <name type="scientific">Holospora undulata HU1</name>
    <dbReference type="NCBI Taxonomy" id="1321371"/>
    <lineage>
        <taxon>Bacteria</taxon>
        <taxon>Pseudomonadati</taxon>
        <taxon>Pseudomonadota</taxon>
        <taxon>Alphaproteobacteria</taxon>
        <taxon>Holosporales</taxon>
        <taxon>Holosporaceae</taxon>
        <taxon>Holospora</taxon>
    </lineage>
</organism>
<keyword evidence="8" id="KW-1185">Reference proteome</keyword>
<feature type="compositionally biased region" description="Low complexity" evidence="5">
    <location>
        <begin position="7"/>
        <end position="21"/>
    </location>
</feature>
<dbReference type="NCBIfam" id="TIGR00180">
    <property type="entry name" value="parB_part"/>
    <property type="match status" value="1"/>
</dbReference>
<reference evidence="7 8" key="1">
    <citation type="journal article" date="2013" name="Genome Announc.">
        <title>Draft Genome Sequence of Holospora undulata Strain HU1, a Micronucleus-Specific Symbiont of the Ciliate Paramecium caudatum.</title>
        <authorList>
            <person name="Dohra H."/>
            <person name="Suzuki H."/>
            <person name="Suzuki T."/>
            <person name="Tanaka K."/>
            <person name="Fujishima M."/>
        </authorList>
    </citation>
    <scope>NUCLEOTIDE SEQUENCE [LARGE SCALE GENOMIC DNA]</scope>
    <source>
        <strain evidence="7 8">HU1</strain>
    </source>
</reference>
<dbReference type="Gene3D" id="1.10.10.2830">
    <property type="match status" value="1"/>
</dbReference>
<dbReference type="GO" id="GO:0003677">
    <property type="term" value="F:DNA binding"/>
    <property type="evidence" value="ECO:0007669"/>
    <property type="project" value="UniProtKB-KW"/>
</dbReference>
<keyword evidence="3" id="KW-0238">DNA-binding</keyword>